<dbReference type="AlphaFoldDB" id="A0A0K2SY40"/>
<accession>A0A0K2SY40</accession>
<proteinExistence type="predicted"/>
<feature type="non-terminal residue" evidence="1">
    <location>
        <position position="1"/>
    </location>
</feature>
<reference evidence="1" key="1">
    <citation type="submission" date="2014-05" db="EMBL/GenBank/DDBJ databases">
        <authorList>
            <person name="Chronopoulou M."/>
        </authorList>
    </citation>
    <scope>NUCLEOTIDE SEQUENCE</scope>
    <source>
        <tissue evidence="1">Whole organism</tissue>
    </source>
</reference>
<sequence length="45" mass="5194">PYTSYSKFQVSQGGIKDICYYYTVGITNALKICCHTQHLVEYRSN</sequence>
<organism evidence="1">
    <name type="scientific">Lepeophtheirus salmonis</name>
    <name type="common">Salmon louse</name>
    <name type="synonym">Caligus salmonis</name>
    <dbReference type="NCBI Taxonomy" id="72036"/>
    <lineage>
        <taxon>Eukaryota</taxon>
        <taxon>Metazoa</taxon>
        <taxon>Ecdysozoa</taxon>
        <taxon>Arthropoda</taxon>
        <taxon>Crustacea</taxon>
        <taxon>Multicrustacea</taxon>
        <taxon>Hexanauplia</taxon>
        <taxon>Copepoda</taxon>
        <taxon>Siphonostomatoida</taxon>
        <taxon>Caligidae</taxon>
        <taxon>Lepeophtheirus</taxon>
    </lineage>
</organism>
<evidence type="ECO:0000313" key="1">
    <source>
        <dbReference type="EMBL" id="CDW18196.1"/>
    </source>
</evidence>
<dbReference type="EMBL" id="HACA01000835">
    <property type="protein sequence ID" value="CDW18196.1"/>
    <property type="molecule type" value="Transcribed_RNA"/>
</dbReference>
<name>A0A0K2SY40_LEPSM</name>
<protein>
    <submittedName>
        <fullName evidence="1">Uncharacterized protein</fullName>
    </submittedName>
</protein>